<dbReference type="OMA" id="ICGIMSA"/>
<feature type="transmembrane region" description="Helical" evidence="6">
    <location>
        <begin position="177"/>
        <end position="198"/>
    </location>
</feature>
<evidence type="ECO:0000256" key="4">
    <source>
        <dbReference type="ARBA" id="ARBA00023136"/>
    </source>
</evidence>
<dbReference type="OrthoDB" id="6423876at2759"/>
<dbReference type="EMBL" id="PZQS01000004">
    <property type="protein sequence ID" value="PVD32303.1"/>
    <property type="molecule type" value="Genomic_DNA"/>
</dbReference>
<evidence type="ECO:0000256" key="5">
    <source>
        <dbReference type="ARBA" id="ARBA00093776"/>
    </source>
</evidence>
<keyword evidence="2 6" id="KW-0812">Transmembrane</keyword>
<dbReference type="InterPro" id="IPR059010">
    <property type="entry name" value="TMEM179-179B"/>
</dbReference>
<accession>A0A2T7PFU9</accession>
<evidence type="ECO:0000256" key="3">
    <source>
        <dbReference type="ARBA" id="ARBA00022989"/>
    </source>
</evidence>
<dbReference type="InterPro" id="IPR029776">
    <property type="entry name" value="TMEM179B"/>
</dbReference>
<comment type="subcellular location">
    <subcellularLocation>
        <location evidence="1">Membrane</location>
        <topology evidence="1">Multi-pass membrane protein</topology>
    </subcellularLocation>
</comment>
<feature type="transmembrane region" description="Helical" evidence="6">
    <location>
        <begin position="67"/>
        <end position="91"/>
    </location>
</feature>
<keyword evidence="8" id="KW-1185">Reference proteome</keyword>
<feature type="transmembrane region" description="Helical" evidence="6">
    <location>
        <begin position="103"/>
        <end position="129"/>
    </location>
</feature>
<dbReference type="Pfam" id="PF26158">
    <property type="entry name" value="Claudin_TMEM179-179B"/>
    <property type="match status" value="1"/>
</dbReference>
<evidence type="ECO:0000313" key="7">
    <source>
        <dbReference type="EMBL" id="PVD32303.1"/>
    </source>
</evidence>
<dbReference type="AlphaFoldDB" id="A0A2T7PFU9"/>
<proteinExistence type="inferred from homology"/>
<dbReference type="PANTHER" id="PTHR31056">
    <property type="entry name" value="TRANSMEMBRANE PROTEIN 179B"/>
    <property type="match status" value="1"/>
</dbReference>
<comment type="similarity">
    <text evidence="5">Belongs to the TMEM179 family.</text>
</comment>
<protein>
    <recommendedName>
        <fullName evidence="9">MARVEL domain-containing protein</fullName>
    </recommendedName>
</protein>
<name>A0A2T7PFU9_POMCA</name>
<evidence type="ECO:0000256" key="1">
    <source>
        <dbReference type="ARBA" id="ARBA00004141"/>
    </source>
</evidence>
<evidence type="ECO:0000256" key="6">
    <source>
        <dbReference type="SAM" id="Phobius"/>
    </source>
</evidence>
<feature type="transmembrane region" description="Helical" evidence="6">
    <location>
        <begin position="7"/>
        <end position="28"/>
    </location>
</feature>
<organism evidence="7 8">
    <name type="scientific">Pomacea canaliculata</name>
    <name type="common">Golden apple snail</name>
    <dbReference type="NCBI Taxonomy" id="400727"/>
    <lineage>
        <taxon>Eukaryota</taxon>
        <taxon>Metazoa</taxon>
        <taxon>Spiralia</taxon>
        <taxon>Lophotrochozoa</taxon>
        <taxon>Mollusca</taxon>
        <taxon>Gastropoda</taxon>
        <taxon>Caenogastropoda</taxon>
        <taxon>Architaenioglossa</taxon>
        <taxon>Ampullarioidea</taxon>
        <taxon>Ampullariidae</taxon>
        <taxon>Pomacea</taxon>
    </lineage>
</organism>
<keyword evidence="3 6" id="KW-1133">Transmembrane helix</keyword>
<dbReference type="PANTHER" id="PTHR31056:SF1">
    <property type="entry name" value="TRANSMEMBRANE PROTEIN 179B"/>
    <property type="match status" value="1"/>
</dbReference>
<evidence type="ECO:0000256" key="2">
    <source>
        <dbReference type="ARBA" id="ARBA00022692"/>
    </source>
</evidence>
<dbReference type="Proteomes" id="UP000245119">
    <property type="component" value="Linkage Group LG4"/>
</dbReference>
<evidence type="ECO:0000313" key="8">
    <source>
        <dbReference type="Proteomes" id="UP000245119"/>
    </source>
</evidence>
<dbReference type="STRING" id="400727.A0A2T7PFU9"/>
<comment type="caution">
    <text evidence="7">The sequence shown here is derived from an EMBL/GenBank/DDBJ whole genome shotgun (WGS) entry which is preliminary data.</text>
</comment>
<sequence length="234" mass="25979">MAYMFDLHLLVQAVLYFTAVGCGLVISIPTGVTKVNFEKQCLLYTECQWQNSTFFSAKFGDAGSCNFIIYASVFVGIFYPLGMGVYYVYALTRKDPNIGSQMWVFPFILANCVVALMFFIVACIISVGLKSFCDSYLKRPVPYSESCADAEKARWYNTDGSLVTRGSFYGYLHAAEGASWVNFFVWAVQVGLGVFRLYRNRRQRSAGDFSDSAPVASEGKGGDLKAVAADVEKY</sequence>
<evidence type="ECO:0008006" key="9">
    <source>
        <dbReference type="Google" id="ProtNLM"/>
    </source>
</evidence>
<reference evidence="7 8" key="1">
    <citation type="submission" date="2018-04" db="EMBL/GenBank/DDBJ databases">
        <title>The genome of golden apple snail Pomacea canaliculata provides insight into stress tolerance and invasive adaptation.</title>
        <authorList>
            <person name="Liu C."/>
            <person name="Liu B."/>
            <person name="Ren Y."/>
            <person name="Zhang Y."/>
            <person name="Wang H."/>
            <person name="Li S."/>
            <person name="Jiang F."/>
            <person name="Yin L."/>
            <person name="Zhang G."/>
            <person name="Qian W."/>
            <person name="Fan W."/>
        </authorList>
    </citation>
    <scope>NUCLEOTIDE SEQUENCE [LARGE SCALE GENOMIC DNA]</scope>
    <source>
        <strain evidence="7">SZHN2017</strain>
        <tissue evidence="7">Muscle</tissue>
    </source>
</reference>
<keyword evidence="4 6" id="KW-0472">Membrane</keyword>
<gene>
    <name evidence="7" type="ORF">C0Q70_07736</name>
</gene>